<dbReference type="PROSITE" id="PS51379">
    <property type="entry name" value="4FE4S_FER_2"/>
    <property type="match status" value="1"/>
</dbReference>
<organism evidence="9 10">
    <name type="scientific">Odinarchaeota yellowstonii (strain LCB_4)</name>
    <dbReference type="NCBI Taxonomy" id="1841599"/>
    <lineage>
        <taxon>Archaea</taxon>
        <taxon>Promethearchaeati</taxon>
        <taxon>Candidatus Odinarchaeota</taxon>
        <taxon>Candidatus Odinarchaeia</taxon>
        <taxon>Candidatus Odinarchaeales</taxon>
        <taxon>Candidatus Odinarchaeaceae</taxon>
        <taxon>Candidatus Odinarchaeum</taxon>
    </lineage>
</organism>
<dbReference type="InterPro" id="IPR017896">
    <property type="entry name" value="4Fe4S_Fe-S-bd"/>
</dbReference>
<accession>A0AAF0D1C1</accession>
<dbReference type="Proteomes" id="UP000186851">
    <property type="component" value="Chromosome"/>
</dbReference>
<comment type="function">
    <text evidence="7">Ferredoxins are iron-sulfur proteins that transfer electrons in a wide variety of metabolic reactions.</text>
</comment>
<dbReference type="InterPro" id="IPR051269">
    <property type="entry name" value="Fe-S_cluster_ET"/>
</dbReference>
<dbReference type="PROSITE" id="PS00198">
    <property type="entry name" value="4FE4S_FER_1"/>
    <property type="match status" value="1"/>
</dbReference>
<evidence type="ECO:0000313" key="9">
    <source>
        <dbReference type="EMBL" id="WEU39842.1"/>
    </source>
</evidence>
<evidence type="ECO:0000313" key="10">
    <source>
        <dbReference type="Proteomes" id="UP000186851"/>
    </source>
</evidence>
<dbReference type="Gene3D" id="3.30.70.20">
    <property type="match status" value="1"/>
</dbReference>
<evidence type="ECO:0000256" key="4">
    <source>
        <dbReference type="ARBA" id="ARBA00022982"/>
    </source>
</evidence>
<dbReference type="AlphaFoldDB" id="A0AAF0D1C1"/>
<evidence type="ECO:0000256" key="3">
    <source>
        <dbReference type="ARBA" id="ARBA00022723"/>
    </source>
</evidence>
<gene>
    <name evidence="9" type="ORF">OdinLCB4_005055</name>
</gene>
<name>A0AAF0D1C1_ODILC</name>
<evidence type="ECO:0000256" key="7">
    <source>
        <dbReference type="RuleBase" id="RU368020"/>
    </source>
</evidence>
<proteinExistence type="predicted"/>
<dbReference type="SUPFAM" id="SSF54862">
    <property type="entry name" value="4Fe-4S ferredoxins"/>
    <property type="match status" value="1"/>
</dbReference>
<evidence type="ECO:0000256" key="5">
    <source>
        <dbReference type="ARBA" id="ARBA00023004"/>
    </source>
</evidence>
<sequence>MKVNRELCIACGSCYSVCPEVYESDDEGKSKIVAKYLKTQSEKYSIGEVGEDLKKCAKEGAEVCGVEAIEIS</sequence>
<evidence type="ECO:0000256" key="6">
    <source>
        <dbReference type="ARBA" id="ARBA00023014"/>
    </source>
</evidence>
<keyword evidence="2 7" id="KW-0813">Transport</keyword>
<dbReference type="InterPro" id="IPR001080">
    <property type="entry name" value="3Fe4S_ferredoxin"/>
</dbReference>
<reference evidence="9" key="1">
    <citation type="journal article" date="2017" name="Nature">
        <title>Asgard archaea illuminate the origin of eukaryotic cellular complexity.</title>
        <authorList>
            <person name="Zaremba-Niedzwiedzka K."/>
            <person name="Caceres E.F."/>
            <person name="Saw J.H."/>
            <person name="Backstrom D."/>
            <person name="Juzokaite L."/>
            <person name="Vancaester E."/>
            <person name="Seitz K.W."/>
            <person name="Anantharaman K."/>
            <person name="Starnawski P."/>
            <person name="Kjeldsen K.U."/>
            <person name="Scott M.B."/>
            <person name="Nunoura T."/>
            <person name="Banfield J.F."/>
            <person name="Schramm A."/>
            <person name="Baker B.J."/>
            <person name="Spang A."/>
            <person name="Ettema T.J.G."/>
        </authorList>
    </citation>
    <scope>NUCLEOTIDE SEQUENCE</scope>
    <source>
        <strain evidence="9">LCB_4</strain>
    </source>
</reference>
<dbReference type="PRINTS" id="PR00352">
    <property type="entry name" value="3FE4SFRDOXIN"/>
</dbReference>
<dbReference type="Pfam" id="PF13459">
    <property type="entry name" value="Fer4_15"/>
    <property type="match status" value="1"/>
</dbReference>
<keyword evidence="5 7" id="KW-0408">Iron</keyword>
<comment type="cofactor">
    <cofactor evidence="1">
        <name>[4Fe-4S] cluster</name>
        <dbReference type="ChEBI" id="CHEBI:49883"/>
    </cofactor>
</comment>
<dbReference type="GO" id="GO:0016491">
    <property type="term" value="F:oxidoreductase activity"/>
    <property type="evidence" value="ECO:0007669"/>
    <property type="project" value="UniProtKB-ARBA"/>
</dbReference>
<dbReference type="PANTHER" id="PTHR36923">
    <property type="entry name" value="FERREDOXIN"/>
    <property type="match status" value="1"/>
</dbReference>
<dbReference type="GO" id="GO:0009055">
    <property type="term" value="F:electron transfer activity"/>
    <property type="evidence" value="ECO:0007669"/>
    <property type="project" value="UniProtKB-UniRule"/>
</dbReference>
<keyword evidence="6 7" id="KW-0411">Iron-sulfur</keyword>
<evidence type="ECO:0000256" key="2">
    <source>
        <dbReference type="ARBA" id="ARBA00022448"/>
    </source>
</evidence>
<evidence type="ECO:0000256" key="1">
    <source>
        <dbReference type="ARBA" id="ARBA00001966"/>
    </source>
</evidence>
<dbReference type="PANTHER" id="PTHR36923:SF3">
    <property type="entry name" value="FERREDOXIN"/>
    <property type="match status" value="1"/>
</dbReference>
<keyword evidence="3 7" id="KW-0479">Metal-binding</keyword>
<dbReference type="EMBL" id="CP091871">
    <property type="protein sequence ID" value="WEU39842.1"/>
    <property type="molecule type" value="Genomic_DNA"/>
</dbReference>
<protein>
    <recommendedName>
        <fullName evidence="7">Ferredoxin</fullName>
    </recommendedName>
</protein>
<keyword evidence="4 7" id="KW-0249">Electron transport</keyword>
<reference evidence="9" key="2">
    <citation type="journal article" date="2022" name="Nat. Microbiol.">
        <title>A closed Candidatus Odinarchaeum chromosome exposes Asgard archaeal viruses.</title>
        <authorList>
            <person name="Tamarit D."/>
            <person name="Caceres E.F."/>
            <person name="Krupovic M."/>
            <person name="Nijland R."/>
            <person name="Eme L."/>
            <person name="Robinson N.P."/>
            <person name="Ettema T.J.G."/>
        </authorList>
    </citation>
    <scope>NUCLEOTIDE SEQUENCE</scope>
    <source>
        <strain evidence="9">LCB_4</strain>
    </source>
</reference>
<dbReference type="KEGG" id="oyw:OdinLCB4_005055"/>
<dbReference type="InterPro" id="IPR017900">
    <property type="entry name" value="4Fe4S_Fe_S_CS"/>
</dbReference>
<feature type="domain" description="4Fe-4S ferredoxin-type" evidence="8">
    <location>
        <begin position="1"/>
        <end position="27"/>
    </location>
</feature>
<dbReference type="GO" id="GO:0005506">
    <property type="term" value="F:iron ion binding"/>
    <property type="evidence" value="ECO:0007669"/>
    <property type="project" value="UniProtKB-UniRule"/>
</dbReference>
<dbReference type="GO" id="GO:0051536">
    <property type="term" value="F:iron-sulfur cluster binding"/>
    <property type="evidence" value="ECO:0007669"/>
    <property type="project" value="UniProtKB-KW"/>
</dbReference>
<evidence type="ECO:0000259" key="8">
    <source>
        <dbReference type="PROSITE" id="PS51379"/>
    </source>
</evidence>